<feature type="region of interest" description="Disordered" evidence="1">
    <location>
        <begin position="342"/>
        <end position="426"/>
    </location>
</feature>
<feature type="domain" description="Retrotransposon gag" evidence="2">
    <location>
        <begin position="191"/>
        <end position="288"/>
    </location>
</feature>
<comment type="caution">
    <text evidence="3">The sequence shown here is derived from an EMBL/GenBank/DDBJ whole genome shotgun (WGS) entry which is preliminary data.</text>
</comment>
<sequence>MEIIIDLVARMFVKMTLAQTQGAESSIAMLVLMNVRNKNKLFTKIVIKRLAMPTMGMTTNPKTTSSTTWTRHLIVKPMWMLKTKVIKIHQGVISGIILAMTKGAEDNHNMIKMRGPSLGNANNLAKIRNNILNMSQVKLVFTSTANPMLWLVFNMPKFKGEDDAEAYLSWALKVDKIFRIHNYSGAKKVAMASLEFEEYANTWWEQVVTQREEKGEPPIDTWEDMKEEMQARFVPTHYKTDLFNKLQKLKQGTKTVEEFFKEMELTMMRANIQESENQTIARFFNGLNYPIKRIVEFQQYSKWMMTRAESKRYMIRYVEHQDHGEDGTSWSREGEEQLIEKMYTELDPKSPQERKEEKRDGRSRTRYEPREKDVAADPKMDQEEGGEEWPPKDAPRAGTAGLRHCRPAGTAGHTPALPASTAGPTE</sequence>
<evidence type="ECO:0000313" key="3">
    <source>
        <dbReference type="EMBL" id="KAK1681427.1"/>
    </source>
</evidence>
<name>A0AAD8TGL0_LOLMU</name>
<dbReference type="PANTHER" id="PTHR35046">
    <property type="entry name" value="ZINC KNUCKLE (CCHC-TYPE) FAMILY PROTEIN"/>
    <property type="match status" value="1"/>
</dbReference>
<dbReference type="InterPro" id="IPR005162">
    <property type="entry name" value="Retrotrans_gag_dom"/>
</dbReference>
<proteinExistence type="predicted"/>
<gene>
    <name evidence="3" type="ORF">QYE76_042275</name>
</gene>
<feature type="compositionally biased region" description="Basic and acidic residues" evidence="1">
    <location>
        <begin position="342"/>
        <end position="382"/>
    </location>
</feature>
<dbReference type="Proteomes" id="UP001231189">
    <property type="component" value="Unassembled WGS sequence"/>
</dbReference>
<evidence type="ECO:0000256" key="1">
    <source>
        <dbReference type="SAM" id="MobiDB-lite"/>
    </source>
</evidence>
<dbReference type="AlphaFoldDB" id="A0AAD8TGL0"/>
<keyword evidence="4" id="KW-1185">Reference proteome</keyword>
<evidence type="ECO:0000259" key="2">
    <source>
        <dbReference type="Pfam" id="PF03732"/>
    </source>
</evidence>
<organism evidence="3 4">
    <name type="scientific">Lolium multiflorum</name>
    <name type="common">Italian ryegrass</name>
    <name type="synonym">Lolium perenne subsp. multiflorum</name>
    <dbReference type="NCBI Taxonomy" id="4521"/>
    <lineage>
        <taxon>Eukaryota</taxon>
        <taxon>Viridiplantae</taxon>
        <taxon>Streptophyta</taxon>
        <taxon>Embryophyta</taxon>
        <taxon>Tracheophyta</taxon>
        <taxon>Spermatophyta</taxon>
        <taxon>Magnoliopsida</taxon>
        <taxon>Liliopsida</taxon>
        <taxon>Poales</taxon>
        <taxon>Poaceae</taxon>
        <taxon>BOP clade</taxon>
        <taxon>Pooideae</taxon>
        <taxon>Poodae</taxon>
        <taxon>Poeae</taxon>
        <taxon>Poeae Chloroplast Group 2 (Poeae type)</taxon>
        <taxon>Loliodinae</taxon>
        <taxon>Loliinae</taxon>
        <taxon>Lolium</taxon>
    </lineage>
</organism>
<dbReference type="EMBL" id="JAUUTY010000002">
    <property type="protein sequence ID" value="KAK1681427.1"/>
    <property type="molecule type" value="Genomic_DNA"/>
</dbReference>
<accession>A0AAD8TGL0</accession>
<protein>
    <recommendedName>
        <fullName evidence="2">Retrotransposon gag domain-containing protein</fullName>
    </recommendedName>
</protein>
<evidence type="ECO:0000313" key="4">
    <source>
        <dbReference type="Proteomes" id="UP001231189"/>
    </source>
</evidence>
<reference evidence="3" key="1">
    <citation type="submission" date="2023-07" db="EMBL/GenBank/DDBJ databases">
        <title>A chromosome-level genome assembly of Lolium multiflorum.</title>
        <authorList>
            <person name="Chen Y."/>
            <person name="Copetti D."/>
            <person name="Kolliker R."/>
            <person name="Studer B."/>
        </authorList>
    </citation>
    <scope>NUCLEOTIDE SEQUENCE</scope>
    <source>
        <strain evidence="3">02402/16</strain>
        <tissue evidence="3">Leaf</tissue>
    </source>
</reference>
<dbReference type="Pfam" id="PF03732">
    <property type="entry name" value="Retrotrans_gag"/>
    <property type="match status" value="1"/>
</dbReference>
<dbReference type="PANTHER" id="PTHR35046:SF9">
    <property type="entry name" value="RNA-DIRECTED DNA POLYMERASE"/>
    <property type="match status" value="1"/>
</dbReference>